<dbReference type="SUPFAM" id="SSF52313">
    <property type="entry name" value="Ribosomal protein S2"/>
    <property type="match status" value="1"/>
</dbReference>
<dbReference type="AlphaFoldDB" id="A0A0B4PL62"/>
<keyword evidence="3" id="KW-0934">Plastid</keyword>
<organism evidence="3">
    <name type="scientific">Epipogium roseum</name>
    <dbReference type="NCBI Taxonomy" id="556037"/>
    <lineage>
        <taxon>Eukaryota</taxon>
        <taxon>Viridiplantae</taxon>
        <taxon>Streptophyta</taxon>
        <taxon>Embryophyta</taxon>
        <taxon>Tracheophyta</taxon>
        <taxon>Spermatophyta</taxon>
        <taxon>Magnoliopsida</taxon>
        <taxon>Liliopsida</taxon>
        <taxon>Asparagales</taxon>
        <taxon>Orchidaceae</taxon>
        <taxon>Epidendroideae</taxon>
        <taxon>Nervilieae</taxon>
        <taxon>Epipogiinae</taxon>
        <taxon>Epipogium</taxon>
    </lineage>
</organism>
<dbReference type="CDD" id="cd01425">
    <property type="entry name" value="RPS2"/>
    <property type="match status" value="1"/>
</dbReference>
<dbReference type="HAMAP" id="MF_00291_B">
    <property type="entry name" value="Ribosomal_uS2_B"/>
    <property type="match status" value="1"/>
</dbReference>
<dbReference type="Pfam" id="PF00318">
    <property type="entry name" value="Ribosomal_S2"/>
    <property type="match status" value="1"/>
</dbReference>
<dbReference type="InterPro" id="IPR005706">
    <property type="entry name" value="Ribosomal_uS2_bac/mit/plastid"/>
</dbReference>
<dbReference type="Gene3D" id="1.10.287.610">
    <property type="entry name" value="Helix hairpin bin"/>
    <property type="match status" value="1"/>
</dbReference>
<geneLocation type="plastid" evidence="3"/>
<dbReference type="PANTHER" id="PTHR12534">
    <property type="entry name" value="30S RIBOSOMAL PROTEIN S2 PROKARYOTIC AND ORGANELLAR"/>
    <property type="match status" value="1"/>
</dbReference>
<dbReference type="NCBIfam" id="TIGR01011">
    <property type="entry name" value="rpsB_bact"/>
    <property type="match status" value="2"/>
</dbReference>
<comment type="similarity">
    <text evidence="1">Belongs to the universal ribosomal protein uS2 family.</text>
</comment>
<evidence type="ECO:0000256" key="1">
    <source>
        <dbReference type="ARBA" id="ARBA00006242"/>
    </source>
</evidence>
<dbReference type="PANTHER" id="PTHR12534:SF0">
    <property type="entry name" value="SMALL RIBOSOMAL SUBUNIT PROTEIN US2M"/>
    <property type="match status" value="1"/>
</dbReference>
<dbReference type="InterPro" id="IPR001865">
    <property type="entry name" value="Ribosomal_uS2"/>
</dbReference>
<protein>
    <recommendedName>
        <fullName evidence="2">Small ribosomal subunit protein uS2c</fullName>
    </recommendedName>
</protein>
<name>A0A0B4PL62_9ASPA</name>
<reference evidence="3" key="1">
    <citation type="submission" date="2014-06" db="EMBL/GenBank/DDBJ databases">
        <authorList>
            <person name="Logacheva M.D."/>
        </authorList>
    </citation>
    <scope>NUCLEOTIDE SEQUENCE</scope>
</reference>
<dbReference type="Gene3D" id="3.40.50.10490">
    <property type="entry name" value="Glucose-6-phosphate isomerase like protein, domain 1"/>
    <property type="match status" value="1"/>
</dbReference>
<accession>A0A0B4PL62</accession>
<dbReference type="GO" id="GO:0003735">
    <property type="term" value="F:structural constituent of ribosome"/>
    <property type="evidence" value="ECO:0007669"/>
    <property type="project" value="InterPro"/>
</dbReference>
<dbReference type="GO" id="GO:0006412">
    <property type="term" value="P:translation"/>
    <property type="evidence" value="ECO:0007669"/>
    <property type="project" value="InterPro"/>
</dbReference>
<dbReference type="InterPro" id="IPR023591">
    <property type="entry name" value="Ribosomal_uS2_flav_dom_sf"/>
</dbReference>
<evidence type="ECO:0000313" key="3">
    <source>
        <dbReference type="EMBL" id="AIS35817.1"/>
    </source>
</evidence>
<keyword evidence="3" id="KW-0689">Ribosomal protein</keyword>
<dbReference type="PRINTS" id="PR00395">
    <property type="entry name" value="RIBOSOMALS2"/>
</dbReference>
<reference evidence="3" key="2">
    <citation type="journal article" date="2015" name="Genome Biol. Evol.">
        <title>Exploring the Limits for Reduction of Plastid Genomes: a Case Study of the Mycoheterotrophic Orchids Epipogium aphyllum and Epipogium roseum.</title>
        <authorList>
            <person name="Schelkunov M."/>
            <person name="Shtratnikova V."/>
            <person name="Nuraliev M."/>
            <person name="Selosse M.A."/>
            <person name="Penin A."/>
            <person name="Logacheva M."/>
        </authorList>
    </citation>
    <scope>NUCLEOTIDE SEQUENCE</scope>
</reference>
<sequence length="217" mass="25436">MIKIYWENYLYNLMRSGIFLGHFINKYNKKMHPFIYAKIKGIHVINIALTVRFFKEACNLVFYAASKGNDFLFVGTSTRSSYLVKLAANKSRCHYVNKKCLRGILTNWTTTENLIYKLRYFKKKNISIFNKNLHGIQYMTKLPDIIILVDHKKDLNIFKECILLKIPTICLIDTNCDPYITDFFIPSNNDAIYSIRLILLNLAYSICKGRAIYNLEN</sequence>
<dbReference type="GO" id="GO:0005763">
    <property type="term" value="C:mitochondrial small ribosomal subunit"/>
    <property type="evidence" value="ECO:0007669"/>
    <property type="project" value="TreeGrafter"/>
</dbReference>
<evidence type="ECO:0000256" key="2">
    <source>
        <dbReference type="ARBA" id="ARBA00035155"/>
    </source>
</evidence>
<proteinExistence type="inferred from homology"/>
<dbReference type="EMBL" id="KJ946455">
    <property type="protein sequence ID" value="AIS35817.1"/>
    <property type="molecule type" value="Genomic_DNA"/>
</dbReference>
<gene>
    <name evidence="3" type="primary">rps2</name>
</gene>
<keyword evidence="3" id="KW-0687">Ribonucleoprotein</keyword>